<dbReference type="SUPFAM" id="SSF55874">
    <property type="entry name" value="ATPase domain of HSP90 chaperone/DNA topoisomerase II/histidine kinase"/>
    <property type="match status" value="1"/>
</dbReference>
<sequence>MAERTPTTKNWLMFPLLPNAAPRQNWLWLAPYVAIGIFAMAMLILTGLLQWRELDTARSALEGDMHWAERTIENRLHAHQDLLSELGREQEFKQLTYESFQVKATRYVRDAPEIQAIIWVDTDGKVEWVAPNESTATFVGEQLSGVRLAALQEALRVRRTVVSPDYRDDTQRPTHDIILPVQRGSADIGAFIALQSLETLLRATLPTVFTARYSLTVLDAANREVLSNSSVKPTDRQLSGTISLELPNNRLGLNIVAYRVGGAWLPFVPAGLIIILTVIATITLIKLRQHARHRAATEEELRAAYAFRQAMSESLITGLRAIDLEGRITFVNAAFCRMTGFDESELVGIKPPYPYWPPEEFNRLQHNIDTALAGKAPASGFEMRIMRKNGDRFDVRLYFSPLIGTDGQQMGWMASMNDITEPKRVRVELERAHERFVTVIDGLDSAVHVADVQTGEILFANRAFQNIFGFDTVGRNSAQVTAPCRPNPEWLARDPLQISAEELPCELFDGEIQHTLSGHWYHLHERAIRWVDGRTVRVQIGADITDKKHIEEVNLQQQKRLEQTSRLITMGEMASSLAHELNQPLSAIANYCAGCVKRMQAGNYRLDDLLAAMQKASSQAERAGKIIRRMRDMVKKGDPNRQPIALEELVDEARAFADIEAQRTGTQIIVDLPENLPRIVVDRIMIEQVLLNLVKNGIEAMSDVPFERRQLSLQAKVVDERMLEISVTDQGHGLAEEDIEKIFAPFYTTKPEGMGIGLAICRSIIEFHQGRLWVEPRREGGTVFHFTVPIEETVEVTHE</sequence>
<dbReference type="InterPro" id="IPR000014">
    <property type="entry name" value="PAS"/>
</dbReference>
<dbReference type="GO" id="GO:0006355">
    <property type="term" value="P:regulation of DNA-templated transcription"/>
    <property type="evidence" value="ECO:0007669"/>
    <property type="project" value="InterPro"/>
</dbReference>
<reference evidence="13" key="1">
    <citation type="submission" date="2005-08" db="EMBL/GenBank/DDBJ databases">
        <title>Complete sequence of Dechloromonas aromatica RCB.</title>
        <authorList>
            <person name="Salinero K.K."/>
            <person name="Copeland A."/>
            <person name="Lucas S."/>
            <person name="Lapidus A."/>
            <person name="Barry K."/>
            <person name="Detter J.C."/>
            <person name="Glavina T."/>
            <person name="Hammon N."/>
            <person name="Israni S."/>
            <person name="Pitluck S."/>
            <person name="Di Bartolo G."/>
            <person name="Trong S."/>
            <person name="Schmutz J."/>
            <person name="Larimer F."/>
            <person name="Land M."/>
            <person name="Ivanova N."/>
            <person name="Richardson P."/>
        </authorList>
    </citation>
    <scope>NUCLEOTIDE SEQUENCE</scope>
    <source>
        <strain evidence="13">RCB</strain>
    </source>
</reference>
<evidence type="ECO:0000259" key="10">
    <source>
        <dbReference type="PROSITE" id="PS50109"/>
    </source>
</evidence>
<dbReference type="SMART" id="SM00086">
    <property type="entry name" value="PAC"/>
    <property type="match status" value="1"/>
</dbReference>
<dbReference type="SUPFAM" id="SSF47384">
    <property type="entry name" value="Homodimeric domain of signal transducing histidine kinase"/>
    <property type="match status" value="1"/>
</dbReference>
<dbReference type="GO" id="GO:0000155">
    <property type="term" value="F:phosphorelay sensor kinase activity"/>
    <property type="evidence" value="ECO:0007669"/>
    <property type="project" value="InterPro"/>
</dbReference>
<dbReference type="NCBIfam" id="TIGR00229">
    <property type="entry name" value="sensory_box"/>
    <property type="match status" value="1"/>
</dbReference>
<dbReference type="PANTHER" id="PTHR43065:SF10">
    <property type="entry name" value="PEROXIDE STRESS-ACTIVATED HISTIDINE KINASE MAK3"/>
    <property type="match status" value="1"/>
</dbReference>
<keyword evidence="3" id="KW-0597">Phosphoprotein</keyword>
<dbReference type="AlphaFoldDB" id="Q47BE4"/>
<dbReference type="eggNOG" id="COG3829">
    <property type="taxonomic scope" value="Bacteria"/>
</dbReference>
<evidence type="ECO:0000256" key="7">
    <source>
        <dbReference type="ARBA" id="ARBA00022840"/>
    </source>
</evidence>
<dbReference type="CDD" id="cd00082">
    <property type="entry name" value="HisKA"/>
    <property type="match status" value="1"/>
</dbReference>
<evidence type="ECO:0000256" key="5">
    <source>
        <dbReference type="ARBA" id="ARBA00022741"/>
    </source>
</evidence>
<keyword evidence="9" id="KW-0812">Transmembrane</keyword>
<dbReference type="SMART" id="SM00387">
    <property type="entry name" value="HATPase_c"/>
    <property type="match status" value="1"/>
</dbReference>
<dbReference type="PRINTS" id="PR00344">
    <property type="entry name" value="BCTRLSENSOR"/>
</dbReference>
<feature type="domain" description="PAS" evidence="11">
    <location>
        <begin position="303"/>
        <end position="375"/>
    </location>
</feature>
<evidence type="ECO:0000256" key="8">
    <source>
        <dbReference type="ARBA" id="ARBA00023012"/>
    </source>
</evidence>
<dbReference type="HOGENOM" id="CLU_011685_0_0_4"/>
<dbReference type="PROSITE" id="PS50113">
    <property type="entry name" value="PAC"/>
    <property type="match status" value="1"/>
</dbReference>
<dbReference type="InterPro" id="IPR003594">
    <property type="entry name" value="HATPase_dom"/>
</dbReference>
<dbReference type="InterPro" id="IPR001610">
    <property type="entry name" value="PAC"/>
</dbReference>
<dbReference type="STRING" id="159087.Daro_3107"/>
<keyword evidence="6 13" id="KW-0418">Kinase</keyword>
<dbReference type="InterPro" id="IPR035965">
    <property type="entry name" value="PAS-like_dom_sf"/>
</dbReference>
<feature type="transmembrane region" description="Helical" evidence="9">
    <location>
        <begin position="26"/>
        <end position="49"/>
    </location>
</feature>
<keyword evidence="5" id="KW-0547">Nucleotide-binding</keyword>
<evidence type="ECO:0000256" key="6">
    <source>
        <dbReference type="ARBA" id="ARBA00022777"/>
    </source>
</evidence>
<dbReference type="InterPro" id="IPR004358">
    <property type="entry name" value="Sig_transdc_His_kin-like_C"/>
</dbReference>
<feature type="domain" description="Histidine kinase" evidence="10">
    <location>
        <begin position="576"/>
        <end position="792"/>
    </location>
</feature>
<dbReference type="SUPFAM" id="SSF55785">
    <property type="entry name" value="PYP-like sensor domain (PAS domain)"/>
    <property type="match status" value="2"/>
</dbReference>
<dbReference type="GO" id="GO:0005524">
    <property type="term" value="F:ATP binding"/>
    <property type="evidence" value="ECO:0007669"/>
    <property type="project" value="UniProtKB-KW"/>
</dbReference>
<feature type="domain" description="PAS" evidence="11">
    <location>
        <begin position="432"/>
        <end position="470"/>
    </location>
</feature>
<evidence type="ECO:0000256" key="2">
    <source>
        <dbReference type="ARBA" id="ARBA00012438"/>
    </source>
</evidence>
<dbReference type="Pfam" id="PF00512">
    <property type="entry name" value="HisKA"/>
    <property type="match status" value="1"/>
</dbReference>
<dbReference type="Pfam" id="PF13188">
    <property type="entry name" value="PAS_8"/>
    <property type="match status" value="1"/>
</dbReference>
<evidence type="ECO:0000313" key="13">
    <source>
        <dbReference type="EMBL" id="AAZ47837.1"/>
    </source>
</evidence>
<evidence type="ECO:0000259" key="11">
    <source>
        <dbReference type="PROSITE" id="PS50112"/>
    </source>
</evidence>
<organism evidence="13">
    <name type="scientific">Dechloromonas aromatica (strain RCB)</name>
    <dbReference type="NCBI Taxonomy" id="159087"/>
    <lineage>
        <taxon>Bacteria</taxon>
        <taxon>Pseudomonadati</taxon>
        <taxon>Pseudomonadota</taxon>
        <taxon>Betaproteobacteria</taxon>
        <taxon>Rhodocyclales</taxon>
        <taxon>Azonexaceae</taxon>
        <taxon>Dechloromonas</taxon>
    </lineage>
</organism>
<evidence type="ECO:0000256" key="3">
    <source>
        <dbReference type="ARBA" id="ARBA00022553"/>
    </source>
</evidence>
<dbReference type="InterPro" id="IPR005467">
    <property type="entry name" value="His_kinase_dom"/>
</dbReference>
<dbReference type="InterPro" id="IPR036890">
    <property type="entry name" value="HATPase_C_sf"/>
</dbReference>
<proteinExistence type="predicted"/>
<name>Q47BE4_DECAR</name>
<evidence type="ECO:0000256" key="4">
    <source>
        <dbReference type="ARBA" id="ARBA00022679"/>
    </source>
</evidence>
<feature type="domain" description="PAC" evidence="12">
    <location>
        <begin position="379"/>
        <end position="431"/>
    </location>
</feature>
<keyword evidence="9" id="KW-1133">Transmembrane helix</keyword>
<keyword evidence="7" id="KW-0067">ATP-binding</keyword>
<protein>
    <recommendedName>
        <fullName evidence="2">histidine kinase</fullName>
        <ecNumber evidence="2">2.7.13.3</ecNumber>
    </recommendedName>
</protein>
<dbReference type="PROSITE" id="PS50112">
    <property type="entry name" value="PAS"/>
    <property type="match status" value="2"/>
</dbReference>
<dbReference type="InterPro" id="IPR036097">
    <property type="entry name" value="HisK_dim/P_sf"/>
</dbReference>
<dbReference type="InterPro" id="IPR000700">
    <property type="entry name" value="PAS-assoc_C"/>
</dbReference>
<dbReference type="Gene3D" id="3.30.450.20">
    <property type="entry name" value="PAS domain"/>
    <property type="match status" value="2"/>
</dbReference>
<dbReference type="CDD" id="cd00130">
    <property type="entry name" value="PAS"/>
    <property type="match status" value="1"/>
</dbReference>
<keyword evidence="9" id="KW-0472">Membrane</keyword>
<comment type="catalytic activity">
    <reaction evidence="1">
        <text>ATP + protein L-histidine = ADP + protein N-phospho-L-histidine.</text>
        <dbReference type="EC" id="2.7.13.3"/>
    </reaction>
</comment>
<dbReference type="SMART" id="SM00091">
    <property type="entry name" value="PAS"/>
    <property type="match status" value="2"/>
</dbReference>
<dbReference type="Pfam" id="PF02518">
    <property type="entry name" value="HATPase_c"/>
    <property type="match status" value="1"/>
</dbReference>
<feature type="transmembrane region" description="Helical" evidence="9">
    <location>
        <begin position="263"/>
        <end position="285"/>
    </location>
</feature>
<dbReference type="Gene3D" id="1.10.287.130">
    <property type="match status" value="1"/>
</dbReference>
<evidence type="ECO:0000256" key="9">
    <source>
        <dbReference type="SAM" id="Phobius"/>
    </source>
</evidence>
<keyword evidence="8" id="KW-0902">Two-component regulatory system</keyword>
<dbReference type="SMART" id="SM00388">
    <property type="entry name" value="HisKA"/>
    <property type="match status" value="1"/>
</dbReference>
<dbReference type="InterPro" id="IPR003661">
    <property type="entry name" value="HisK_dim/P_dom"/>
</dbReference>
<dbReference type="eggNOG" id="COG4191">
    <property type="taxonomic scope" value="Bacteria"/>
</dbReference>
<accession>Q47BE4</accession>
<dbReference type="EC" id="2.7.13.3" evidence="2"/>
<dbReference type="PROSITE" id="PS50109">
    <property type="entry name" value="HIS_KIN"/>
    <property type="match status" value="1"/>
</dbReference>
<dbReference type="Gene3D" id="3.30.565.10">
    <property type="entry name" value="Histidine kinase-like ATPase, C-terminal domain"/>
    <property type="match status" value="1"/>
</dbReference>
<evidence type="ECO:0000256" key="1">
    <source>
        <dbReference type="ARBA" id="ARBA00000085"/>
    </source>
</evidence>
<dbReference type="EMBL" id="CP000089">
    <property type="protein sequence ID" value="AAZ47837.1"/>
    <property type="molecule type" value="Genomic_DNA"/>
</dbReference>
<dbReference type="Pfam" id="PF00989">
    <property type="entry name" value="PAS"/>
    <property type="match status" value="1"/>
</dbReference>
<dbReference type="KEGG" id="dar:Daro_3107"/>
<dbReference type="InterPro" id="IPR013767">
    <property type="entry name" value="PAS_fold"/>
</dbReference>
<gene>
    <name evidence="13" type="ordered locus">Daro_3107</name>
</gene>
<evidence type="ECO:0000259" key="12">
    <source>
        <dbReference type="PROSITE" id="PS50113"/>
    </source>
</evidence>
<dbReference type="PANTHER" id="PTHR43065">
    <property type="entry name" value="SENSOR HISTIDINE KINASE"/>
    <property type="match status" value="1"/>
</dbReference>
<keyword evidence="4 13" id="KW-0808">Transferase</keyword>